<dbReference type="GO" id="GO:0005524">
    <property type="term" value="F:ATP binding"/>
    <property type="evidence" value="ECO:0007669"/>
    <property type="project" value="UniProtKB-KW"/>
</dbReference>
<reference evidence="4 5" key="1">
    <citation type="submission" date="2020-08" db="EMBL/GenBank/DDBJ databases">
        <title>Genome public.</title>
        <authorList>
            <person name="Liu C."/>
            <person name="Sun Q."/>
        </authorList>
    </citation>
    <scope>NUCLEOTIDE SEQUENCE [LARGE SCALE GENOMIC DNA]</scope>
    <source>
        <strain evidence="4 5">NSJ-56</strain>
    </source>
</reference>
<dbReference type="PANTHER" id="PTHR34704">
    <property type="entry name" value="ATPASE"/>
    <property type="match status" value="1"/>
</dbReference>
<feature type="coiled-coil region" evidence="1">
    <location>
        <begin position="386"/>
        <end position="413"/>
    </location>
</feature>
<organism evidence="4 5">
    <name type="scientific">Butyricimonas hominis</name>
    <dbReference type="NCBI Taxonomy" id="2763032"/>
    <lineage>
        <taxon>Bacteria</taxon>
        <taxon>Pseudomonadati</taxon>
        <taxon>Bacteroidota</taxon>
        <taxon>Bacteroidia</taxon>
        <taxon>Bacteroidales</taxon>
        <taxon>Odoribacteraceae</taxon>
        <taxon>Butyricimonas</taxon>
    </lineage>
</organism>
<gene>
    <name evidence="4" type="ORF">H8S64_02310</name>
</gene>
<dbReference type="InterPro" id="IPR004256">
    <property type="entry name" value="DUF234"/>
</dbReference>
<sequence length="440" mass="51385">MRFYNREKEIERLRDIRERSTRNARMTVVMGRRRIGKTQLLLRATEGQPTLYFFVARKAENYLCQDFQQEIKDKLGIPLLGEISSFGKLFGFLMELSKERAFNLIVDEFQEFYNIAPSVYSDMQRHWDLNKDESKINLLLSGSVYSLMHKIFENSKEPLFGRSTGMLMVRPFETSVLKEILAEHNPEYTAEDLLALYAFTGGVAKYVQLLMDAGACTMEAMLDYIVREDSTFIPEGKNMLVEEFGKEYTNYFTILSAIARGENTRAKIEAVVNRKVGGYLTKLEGDYGLISKVTPIFSKVETKNVRYTLEDNFLTFWFRFVYKYSYMIEIGAYGQLREVIERDYPVFSGKILERYFRTKLVEQKRFTRIGGYWDRKGENEIDLVAVNELENTAEIIEIKRNATKINMNQLNEKSVQFRRVVGKELEGYTIQLRGLSMEDM</sequence>
<proteinExistence type="predicted"/>
<dbReference type="InterPro" id="IPR011579">
    <property type="entry name" value="ATPase_dom"/>
</dbReference>
<dbReference type="Gene3D" id="3.40.50.300">
    <property type="entry name" value="P-loop containing nucleotide triphosphate hydrolases"/>
    <property type="match status" value="1"/>
</dbReference>
<keyword evidence="4" id="KW-0067">ATP-binding</keyword>
<evidence type="ECO:0000259" key="3">
    <source>
        <dbReference type="Pfam" id="PF03008"/>
    </source>
</evidence>
<dbReference type="Pfam" id="PF01637">
    <property type="entry name" value="ATPase_2"/>
    <property type="match status" value="1"/>
</dbReference>
<comment type="caution">
    <text evidence="4">The sequence shown here is derived from an EMBL/GenBank/DDBJ whole genome shotgun (WGS) entry which is preliminary data.</text>
</comment>
<feature type="domain" description="DUF234" evidence="3">
    <location>
        <begin position="317"/>
        <end position="402"/>
    </location>
</feature>
<protein>
    <submittedName>
        <fullName evidence="4">ATP-binding protein</fullName>
    </submittedName>
</protein>
<evidence type="ECO:0000313" key="4">
    <source>
        <dbReference type="EMBL" id="MBC5619925.1"/>
    </source>
</evidence>
<keyword evidence="5" id="KW-1185">Reference proteome</keyword>
<dbReference type="Pfam" id="PF03008">
    <property type="entry name" value="DUF234"/>
    <property type="match status" value="1"/>
</dbReference>
<name>A0ABR7CW74_9BACT</name>
<dbReference type="EMBL" id="JACOOH010000001">
    <property type="protein sequence ID" value="MBC5619925.1"/>
    <property type="molecule type" value="Genomic_DNA"/>
</dbReference>
<dbReference type="InterPro" id="IPR027417">
    <property type="entry name" value="P-loop_NTPase"/>
</dbReference>
<dbReference type="Proteomes" id="UP000646484">
    <property type="component" value="Unassembled WGS sequence"/>
</dbReference>
<keyword evidence="1" id="KW-0175">Coiled coil</keyword>
<accession>A0ABR7CW74</accession>
<evidence type="ECO:0000259" key="2">
    <source>
        <dbReference type="Pfam" id="PF01637"/>
    </source>
</evidence>
<dbReference type="PANTHER" id="PTHR34704:SF1">
    <property type="entry name" value="ATPASE"/>
    <property type="match status" value="1"/>
</dbReference>
<dbReference type="RefSeq" id="WP_186974784.1">
    <property type="nucleotide sequence ID" value="NZ_JACOOH010000001.1"/>
</dbReference>
<evidence type="ECO:0000256" key="1">
    <source>
        <dbReference type="SAM" id="Coils"/>
    </source>
</evidence>
<evidence type="ECO:0000313" key="5">
    <source>
        <dbReference type="Proteomes" id="UP000646484"/>
    </source>
</evidence>
<feature type="domain" description="ATPase" evidence="2">
    <location>
        <begin position="3"/>
        <end position="208"/>
    </location>
</feature>
<keyword evidence="4" id="KW-0547">Nucleotide-binding</keyword>
<dbReference type="SUPFAM" id="SSF52540">
    <property type="entry name" value="P-loop containing nucleoside triphosphate hydrolases"/>
    <property type="match status" value="1"/>
</dbReference>